<comment type="cofactor">
    <cofactor evidence="1">
        <name>Ca(2+)</name>
        <dbReference type="ChEBI" id="CHEBI:29108"/>
    </cofactor>
</comment>
<dbReference type="InterPro" id="IPR000008">
    <property type="entry name" value="C2_dom"/>
</dbReference>
<sequence length="546" mass="62249">MGLLSSFLGILGFGIGICGGLLVGFFLFIYREASEVKDPVIRPLNELDTSALEEIMPEIPMWVKTPDYVRVDWVNKFILQMWPYLNTVGVCSMIRRMAQPIFMQYIGKYHIEAIEFESLSLGTLPPNIYGLKVYETNEKELVMEPAFRWAGNPNIVLTIKLFSRRLTIQLVDLQIFASPRITLKPLVPTFPCFANIVVSLMEKPHVDFGLKILGADIMSIPGVYRFVQETIKKQVANLYLWPHTLEIPILDASTVAVKKPVGILHVKVVRALKLLKMDILGTSDPYVKLSFSGERLPPKRTTIKMKNLNPEWNEKFRLIVKDPQLQALELQVYDWDKVGGHDRLGMQLVPLKVLTPNTTKEFTLDLVKNTNVNDPQNRKRRGQLVVELTYVPFRTDSINIHENGDGYEHMENGNGRTSDEGAFGGAGVLLVTIQGAEDVEGEHHSNPYALILFRGEKRKTKMMKKTHDPTWNEEFQFMLEEPPLQEKIHIEVLSKRAGIHLRSKESLGYIEINLSDVLHNGRINNKYHLIDSKNGKIHVELSWKMA</sequence>
<dbReference type="OrthoDB" id="67700at2759"/>
<dbReference type="SUPFAM" id="SSF49562">
    <property type="entry name" value="C2 domain (Calcium/lipid-binding domain, CaLB)"/>
    <property type="match status" value="2"/>
</dbReference>
<dbReference type="CDD" id="cd00030">
    <property type="entry name" value="C2"/>
    <property type="match status" value="1"/>
</dbReference>
<dbReference type="STRING" id="3476.A0A2P5BN65"/>
<accession>A0A2P5BN65</accession>
<evidence type="ECO:0000256" key="6">
    <source>
        <dbReference type="ARBA" id="ARBA00022723"/>
    </source>
</evidence>
<dbReference type="InterPro" id="IPR039010">
    <property type="entry name" value="Synaptotagmin_SMP"/>
</dbReference>
<evidence type="ECO:0000256" key="12">
    <source>
        <dbReference type="ARBA" id="ARBA00023136"/>
    </source>
</evidence>
<dbReference type="FunFam" id="2.60.40.150:FF:000102">
    <property type="entry name" value="Synaptotagmin-2 isoform A"/>
    <property type="match status" value="1"/>
</dbReference>
<evidence type="ECO:0000313" key="16">
    <source>
        <dbReference type="EMBL" id="PON50184.1"/>
    </source>
</evidence>
<dbReference type="AlphaFoldDB" id="A0A2P5BN65"/>
<feature type="domain" description="C2" evidence="14">
    <location>
        <begin position="241"/>
        <end position="364"/>
    </location>
</feature>
<organism evidence="16 17">
    <name type="scientific">Parasponia andersonii</name>
    <name type="common">Sponia andersonii</name>
    <dbReference type="NCBI Taxonomy" id="3476"/>
    <lineage>
        <taxon>Eukaryota</taxon>
        <taxon>Viridiplantae</taxon>
        <taxon>Streptophyta</taxon>
        <taxon>Embryophyta</taxon>
        <taxon>Tracheophyta</taxon>
        <taxon>Spermatophyta</taxon>
        <taxon>Magnoliopsida</taxon>
        <taxon>eudicotyledons</taxon>
        <taxon>Gunneridae</taxon>
        <taxon>Pentapetalae</taxon>
        <taxon>rosids</taxon>
        <taxon>fabids</taxon>
        <taxon>Rosales</taxon>
        <taxon>Cannabaceae</taxon>
        <taxon>Parasponia</taxon>
    </lineage>
</organism>
<dbReference type="GO" id="GO:0046872">
    <property type="term" value="F:metal ion binding"/>
    <property type="evidence" value="ECO:0007669"/>
    <property type="project" value="UniProtKB-KW"/>
</dbReference>
<dbReference type="Gene3D" id="2.60.40.150">
    <property type="entry name" value="C2 domain"/>
    <property type="match status" value="2"/>
</dbReference>
<keyword evidence="12 13" id="KW-0472">Membrane</keyword>
<dbReference type="EMBL" id="JXTB01000249">
    <property type="protein sequence ID" value="PON50184.1"/>
    <property type="molecule type" value="Genomic_DNA"/>
</dbReference>
<feature type="domain" description="C2" evidence="14">
    <location>
        <begin position="409"/>
        <end position="527"/>
    </location>
</feature>
<dbReference type="InterPro" id="IPR031468">
    <property type="entry name" value="SMP_LBD"/>
</dbReference>
<dbReference type="PROSITE" id="PS51847">
    <property type="entry name" value="SMP"/>
    <property type="match status" value="1"/>
</dbReference>
<evidence type="ECO:0000256" key="11">
    <source>
        <dbReference type="ARBA" id="ARBA00023121"/>
    </source>
</evidence>
<dbReference type="Proteomes" id="UP000237105">
    <property type="component" value="Unassembled WGS sequence"/>
</dbReference>
<dbReference type="PANTHER" id="PTHR10774:SF62">
    <property type="entry name" value="SYNAPTOTAGMIN-3"/>
    <property type="match status" value="1"/>
</dbReference>
<name>A0A2P5BN65_PARAD</name>
<dbReference type="GO" id="GO:0005783">
    <property type="term" value="C:endoplasmic reticulum"/>
    <property type="evidence" value="ECO:0007669"/>
    <property type="project" value="TreeGrafter"/>
</dbReference>
<protein>
    <submittedName>
        <fullName evidence="16">Synaptotagmin-like mitochondrial-lipid-binding domain containing protein</fullName>
    </submittedName>
</protein>
<evidence type="ECO:0000256" key="8">
    <source>
        <dbReference type="ARBA" id="ARBA00022837"/>
    </source>
</evidence>
<dbReference type="GO" id="GO:0008289">
    <property type="term" value="F:lipid binding"/>
    <property type="evidence" value="ECO:0007669"/>
    <property type="project" value="UniProtKB-KW"/>
</dbReference>
<evidence type="ECO:0000256" key="13">
    <source>
        <dbReference type="SAM" id="Phobius"/>
    </source>
</evidence>
<dbReference type="PROSITE" id="PS50004">
    <property type="entry name" value="C2"/>
    <property type="match status" value="2"/>
</dbReference>
<evidence type="ECO:0000256" key="2">
    <source>
        <dbReference type="ARBA" id="ARBA00004167"/>
    </source>
</evidence>
<dbReference type="PANTHER" id="PTHR10774">
    <property type="entry name" value="EXTENDED SYNAPTOTAGMIN-RELATED"/>
    <property type="match status" value="1"/>
</dbReference>
<reference evidence="17" key="1">
    <citation type="submission" date="2016-06" db="EMBL/GenBank/DDBJ databases">
        <title>Parallel loss of symbiosis genes in relatives of nitrogen-fixing non-legume Parasponia.</title>
        <authorList>
            <person name="Van Velzen R."/>
            <person name="Holmer R."/>
            <person name="Bu F."/>
            <person name="Rutten L."/>
            <person name="Van Zeijl A."/>
            <person name="Liu W."/>
            <person name="Santuari L."/>
            <person name="Cao Q."/>
            <person name="Sharma T."/>
            <person name="Shen D."/>
            <person name="Roswanjaya Y."/>
            <person name="Wardhani T."/>
            <person name="Kalhor M.S."/>
            <person name="Jansen J."/>
            <person name="Van den Hoogen J."/>
            <person name="Gungor B."/>
            <person name="Hartog M."/>
            <person name="Hontelez J."/>
            <person name="Verver J."/>
            <person name="Yang W.-C."/>
            <person name="Schijlen E."/>
            <person name="Repin R."/>
            <person name="Schilthuizen M."/>
            <person name="Schranz E."/>
            <person name="Heidstra R."/>
            <person name="Miyata K."/>
            <person name="Fedorova E."/>
            <person name="Kohlen W."/>
            <person name="Bisseling T."/>
            <person name="Smit S."/>
            <person name="Geurts R."/>
        </authorList>
    </citation>
    <scope>NUCLEOTIDE SEQUENCE [LARGE SCALE GENOMIC DNA]</scope>
    <source>
        <strain evidence="17">cv. WU1-14</strain>
    </source>
</reference>
<keyword evidence="10" id="KW-0445">Lipid transport</keyword>
<proteinExistence type="inferred from homology"/>
<keyword evidence="9 13" id="KW-1133">Transmembrane helix</keyword>
<feature type="transmembrane region" description="Helical" evidence="13">
    <location>
        <begin position="7"/>
        <end position="30"/>
    </location>
</feature>
<dbReference type="PRINTS" id="PR00360">
    <property type="entry name" value="C2DOMAIN"/>
</dbReference>
<keyword evidence="17" id="KW-1185">Reference proteome</keyword>
<keyword evidence="7" id="KW-0677">Repeat</keyword>
<evidence type="ECO:0000256" key="1">
    <source>
        <dbReference type="ARBA" id="ARBA00001913"/>
    </source>
</evidence>
<dbReference type="Pfam" id="PF00168">
    <property type="entry name" value="C2"/>
    <property type="match status" value="2"/>
</dbReference>
<evidence type="ECO:0000259" key="14">
    <source>
        <dbReference type="PROSITE" id="PS50004"/>
    </source>
</evidence>
<feature type="domain" description="SMP-LTD" evidence="15">
    <location>
        <begin position="67"/>
        <end position="250"/>
    </location>
</feature>
<comment type="subcellular location">
    <subcellularLocation>
        <location evidence="2">Membrane</location>
        <topology evidence="2">Single-pass membrane protein</topology>
    </subcellularLocation>
</comment>
<keyword evidence="5 13" id="KW-0812">Transmembrane</keyword>
<gene>
    <name evidence="16" type="ORF">PanWU01x14_224970</name>
</gene>
<comment type="similarity">
    <text evidence="3">Belongs to the synaptotagmin family.</text>
</comment>
<comment type="caution">
    <text evidence="16">The sequence shown here is derived from an EMBL/GenBank/DDBJ whole genome shotgun (WGS) entry which is preliminary data.</text>
</comment>
<dbReference type="CDD" id="cd21677">
    <property type="entry name" value="SMP_SYT"/>
    <property type="match status" value="1"/>
</dbReference>
<evidence type="ECO:0000256" key="5">
    <source>
        <dbReference type="ARBA" id="ARBA00022692"/>
    </source>
</evidence>
<evidence type="ECO:0000256" key="3">
    <source>
        <dbReference type="ARBA" id="ARBA00006996"/>
    </source>
</evidence>
<keyword evidence="4" id="KW-0813">Transport</keyword>
<dbReference type="GO" id="GO:0006869">
    <property type="term" value="P:lipid transport"/>
    <property type="evidence" value="ECO:0007669"/>
    <property type="project" value="UniProtKB-KW"/>
</dbReference>
<keyword evidence="11" id="KW-0446">Lipid-binding</keyword>
<evidence type="ECO:0000256" key="7">
    <source>
        <dbReference type="ARBA" id="ARBA00022737"/>
    </source>
</evidence>
<keyword evidence="6" id="KW-0479">Metal-binding</keyword>
<evidence type="ECO:0000313" key="17">
    <source>
        <dbReference type="Proteomes" id="UP000237105"/>
    </source>
</evidence>
<dbReference type="GO" id="GO:0016020">
    <property type="term" value="C:membrane"/>
    <property type="evidence" value="ECO:0007669"/>
    <property type="project" value="UniProtKB-SubCell"/>
</dbReference>
<dbReference type="Pfam" id="PF17047">
    <property type="entry name" value="SMP_LBD"/>
    <property type="match status" value="1"/>
</dbReference>
<dbReference type="InterPro" id="IPR035892">
    <property type="entry name" value="C2_domain_sf"/>
</dbReference>
<keyword evidence="8" id="KW-0106">Calcium</keyword>
<evidence type="ECO:0000256" key="9">
    <source>
        <dbReference type="ARBA" id="ARBA00022989"/>
    </source>
</evidence>
<evidence type="ECO:0000256" key="4">
    <source>
        <dbReference type="ARBA" id="ARBA00022448"/>
    </source>
</evidence>
<dbReference type="SMART" id="SM00239">
    <property type="entry name" value="C2"/>
    <property type="match status" value="2"/>
</dbReference>
<dbReference type="FunFam" id="2.60.40.150:FF:000066">
    <property type="entry name" value="Extended synaptotagmin-2"/>
    <property type="match status" value="1"/>
</dbReference>
<dbReference type="InterPro" id="IPR045050">
    <property type="entry name" value="Synaptotagmin_plant"/>
</dbReference>
<evidence type="ECO:0000256" key="10">
    <source>
        <dbReference type="ARBA" id="ARBA00023055"/>
    </source>
</evidence>
<evidence type="ECO:0000259" key="15">
    <source>
        <dbReference type="PROSITE" id="PS51847"/>
    </source>
</evidence>